<dbReference type="Pfam" id="PF00396">
    <property type="entry name" value="Granulin"/>
    <property type="match status" value="1"/>
</dbReference>
<feature type="chain" id="PRO_5043472085" description="Granulins domain-containing protein" evidence="2">
    <location>
        <begin position="19"/>
        <end position="106"/>
    </location>
</feature>
<dbReference type="InterPro" id="IPR037277">
    <property type="entry name" value="Granulin_sf"/>
</dbReference>
<protein>
    <recommendedName>
        <fullName evidence="3">Granulins domain-containing protein</fullName>
    </recommendedName>
</protein>
<keyword evidence="5" id="KW-1185">Reference proteome</keyword>
<keyword evidence="2" id="KW-0732">Signal</keyword>
<keyword evidence="1" id="KW-1015">Disulfide bond</keyword>
<reference evidence="4 5" key="1">
    <citation type="submission" date="2024-04" db="EMBL/GenBank/DDBJ databases">
        <authorList>
            <person name="Rising A."/>
            <person name="Reimegard J."/>
            <person name="Sonavane S."/>
            <person name="Akerstrom W."/>
            <person name="Nylinder S."/>
            <person name="Hedman E."/>
            <person name="Kallberg Y."/>
        </authorList>
    </citation>
    <scope>NUCLEOTIDE SEQUENCE [LARGE SCALE GENOMIC DNA]</scope>
</reference>
<feature type="signal peptide" evidence="2">
    <location>
        <begin position="1"/>
        <end position="18"/>
    </location>
</feature>
<evidence type="ECO:0000259" key="3">
    <source>
        <dbReference type="Pfam" id="PF00396"/>
    </source>
</evidence>
<evidence type="ECO:0000313" key="4">
    <source>
        <dbReference type="EMBL" id="CAL1289133.1"/>
    </source>
</evidence>
<gene>
    <name evidence="4" type="ORF">LARSCL_LOCUS15757</name>
</gene>
<dbReference type="Proteomes" id="UP001497382">
    <property type="component" value="Unassembled WGS sequence"/>
</dbReference>
<proteinExistence type="predicted"/>
<dbReference type="Gene3D" id="2.10.25.160">
    <property type="entry name" value="Granulin"/>
    <property type="match status" value="1"/>
</dbReference>
<evidence type="ECO:0000256" key="1">
    <source>
        <dbReference type="ARBA" id="ARBA00023157"/>
    </source>
</evidence>
<comment type="caution">
    <text evidence="4">The sequence shown here is derived from an EMBL/GenBank/DDBJ whole genome shotgun (WGS) entry which is preliminary data.</text>
</comment>
<feature type="domain" description="Granulins" evidence="3">
    <location>
        <begin position="32"/>
        <end position="64"/>
    </location>
</feature>
<organism evidence="4 5">
    <name type="scientific">Larinioides sclopetarius</name>
    <dbReference type="NCBI Taxonomy" id="280406"/>
    <lineage>
        <taxon>Eukaryota</taxon>
        <taxon>Metazoa</taxon>
        <taxon>Ecdysozoa</taxon>
        <taxon>Arthropoda</taxon>
        <taxon>Chelicerata</taxon>
        <taxon>Arachnida</taxon>
        <taxon>Araneae</taxon>
        <taxon>Araneomorphae</taxon>
        <taxon>Entelegynae</taxon>
        <taxon>Araneoidea</taxon>
        <taxon>Araneidae</taxon>
        <taxon>Larinioides</taxon>
    </lineage>
</organism>
<name>A0AAV2AYM1_9ARAC</name>
<accession>A0AAV2AYM1</accession>
<evidence type="ECO:0000313" key="5">
    <source>
        <dbReference type="Proteomes" id="UP001497382"/>
    </source>
</evidence>
<sequence>MKYLGVLVLSIFIVSIVAEVCEDGTDCKNALCCKSWFHYRCCSIEDGGVCCSGGYQCCPSGYECLRLGINNFCVNGTSITRPSMHSAQTIEIIPALFTEDVAEISD</sequence>
<evidence type="ECO:0000256" key="2">
    <source>
        <dbReference type="SAM" id="SignalP"/>
    </source>
</evidence>
<dbReference type="AlphaFoldDB" id="A0AAV2AYM1"/>
<dbReference type="InterPro" id="IPR000118">
    <property type="entry name" value="Granulin"/>
</dbReference>
<dbReference type="EMBL" id="CAXIEN010000243">
    <property type="protein sequence ID" value="CAL1289133.1"/>
    <property type="molecule type" value="Genomic_DNA"/>
</dbReference>